<evidence type="ECO:0000256" key="4">
    <source>
        <dbReference type="ARBA" id="ARBA00022842"/>
    </source>
</evidence>
<evidence type="ECO:0000256" key="2">
    <source>
        <dbReference type="ARBA" id="ARBA00022679"/>
    </source>
</evidence>
<name>A0A6J1BC06_9ROSI</name>
<evidence type="ECO:0000256" key="1">
    <source>
        <dbReference type="ARBA" id="ARBA00022603"/>
    </source>
</evidence>
<reference evidence="6" key="1">
    <citation type="submission" date="2025-08" db="UniProtKB">
        <authorList>
            <consortium name="RefSeq"/>
        </authorList>
    </citation>
    <scope>IDENTIFICATION</scope>
    <source>
        <tissue evidence="6">Leaf</tissue>
    </source>
</reference>
<dbReference type="Gene3D" id="3.40.50.150">
    <property type="entry name" value="Vaccinia Virus protein VP39"/>
    <property type="match status" value="1"/>
</dbReference>
<evidence type="ECO:0000256" key="3">
    <source>
        <dbReference type="ARBA" id="ARBA00022723"/>
    </source>
</evidence>
<dbReference type="GO" id="GO:0032259">
    <property type="term" value="P:methylation"/>
    <property type="evidence" value="ECO:0007669"/>
    <property type="project" value="UniProtKB-KW"/>
</dbReference>
<dbReference type="InterPro" id="IPR029063">
    <property type="entry name" value="SAM-dependent_MTases_sf"/>
</dbReference>
<evidence type="ECO:0000313" key="6">
    <source>
        <dbReference type="RefSeq" id="XP_021296780.1"/>
    </source>
</evidence>
<keyword evidence="3" id="KW-0479">Metal-binding</keyword>
<dbReference type="InterPro" id="IPR005299">
    <property type="entry name" value="MeTrfase_7"/>
</dbReference>
<dbReference type="Proteomes" id="UP000504621">
    <property type="component" value="Unplaced"/>
</dbReference>
<dbReference type="GeneID" id="110426023"/>
<evidence type="ECO:0000313" key="5">
    <source>
        <dbReference type="Proteomes" id="UP000504621"/>
    </source>
</evidence>
<dbReference type="RefSeq" id="XP_021296780.1">
    <property type="nucleotide sequence ID" value="XM_021441105.1"/>
</dbReference>
<accession>A0A6J1BC06</accession>
<keyword evidence="1 6" id="KW-0489">Methyltransferase</keyword>
<dbReference type="Gene3D" id="1.10.1200.270">
    <property type="entry name" value="Methyltransferase, alpha-helical capping domain"/>
    <property type="match status" value="1"/>
</dbReference>
<proteinExistence type="predicted"/>
<dbReference type="AlphaFoldDB" id="A0A6J1BC06"/>
<keyword evidence="2" id="KW-0808">Transferase</keyword>
<dbReference type="GO" id="GO:0008168">
    <property type="term" value="F:methyltransferase activity"/>
    <property type="evidence" value="ECO:0007669"/>
    <property type="project" value="UniProtKB-KW"/>
</dbReference>
<sequence>MATDETKVSPQSYPMKGGDGKVSYARNSFAQRTAVDASKKFISEAIADLLDIEFDPILDLSVRFGIADLGCAAGPNTFYAVQNIIDAIDSKYAKQHQESKALEYQVFFNDHINNDFNTLFRTLPSPLRYFPVGVPGSFYGRLFPEASVHLMHSSNSLNWLSRVPKSVGDIKKVKSFNLPIYYPSPDEIGKLIQDNGCLSIERMETFTGNGKHIYNSQMWTLAVRAAFEAIISNNFGNEIVEELFELFTKKHMDNVSIFSRDDVMSHGLISKEKVKSFNLPIYYASPDEIEKLIQDNGCFSIVRMETFPGNGKHIYNSQMWTLIVRAAFEAIISNNFGSEMVEELFELYNKKHMDNVSIFSRDDVISLLHLNVVLKRKI</sequence>
<organism evidence="5 6">
    <name type="scientific">Herrania umbratica</name>
    <dbReference type="NCBI Taxonomy" id="108875"/>
    <lineage>
        <taxon>Eukaryota</taxon>
        <taxon>Viridiplantae</taxon>
        <taxon>Streptophyta</taxon>
        <taxon>Embryophyta</taxon>
        <taxon>Tracheophyta</taxon>
        <taxon>Spermatophyta</taxon>
        <taxon>Magnoliopsida</taxon>
        <taxon>eudicotyledons</taxon>
        <taxon>Gunneridae</taxon>
        <taxon>Pentapetalae</taxon>
        <taxon>rosids</taxon>
        <taxon>malvids</taxon>
        <taxon>Malvales</taxon>
        <taxon>Malvaceae</taxon>
        <taxon>Byttnerioideae</taxon>
        <taxon>Herrania</taxon>
    </lineage>
</organism>
<gene>
    <name evidence="6" type="primary">LOC110426023</name>
</gene>
<dbReference type="InterPro" id="IPR042086">
    <property type="entry name" value="MeTrfase_capping"/>
</dbReference>
<keyword evidence="4" id="KW-0460">Magnesium</keyword>
<dbReference type="SUPFAM" id="SSF53335">
    <property type="entry name" value="S-adenosyl-L-methionine-dependent methyltransferases"/>
    <property type="match status" value="2"/>
</dbReference>
<dbReference type="Pfam" id="PF03492">
    <property type="entry name" value="Methyltransf_7"/>
    <property type="match status" value="3"/>
</dbReference>
<protein>
    <submittedName>
        <fullName evidence="6">Probable S-adenosylmethionine-dependent methyltransferase At5g38780</fullName>
    </submittedName>
</protein>
<keyword evidence="5" id="KW-1185">Reference proteome</keyword>
<dbReference type="GO" id="GO:0046872">
    <property type="term" value="F:metal ion binding"/>
    <property type="evidence" value="ECO:0007669"/>
    <property type="project" value="UniProtKB-KW"/>
</dbReference>
<dbReference type="OrthoDB" id="1523883at2759"/>
<dbReference type="PANTHER" id="PTHR31009">
    <property type="entry name" value="S-ADENOSYL-L-METHIONINE:CARBOXYL METHYLTRANSFERASE FAMILY PROTEIN"/>
    <property type="match status" value="1"/>
</dbReference>